<evidence type="ECO:0000313" key="2">
    <source>
        <dbReference type="EMBL" id="KAK3365407.1"/>
    </source>
</evidence>
<feature type="region of interest" description="Disordered" evidence="1">
    <location>
        <begin position="43"/>
        <end position="64"/>
    </location>
</feature>
<feature type="region of interest" description="Disordered" evidence="1">
    <location>
        <begin position="246"/>
        <end position="290"/>
    </location>
</feature>
<sequence>MRADLARSVKSLNINLHNVGFNFRPGGPGFVFTEPRIYSYSRKGPRVPADNPRRMIPPPSPPGSDGGFTVARMQQHPRQWPLVSGRRMFAVNLALCLAENVEYVHLANMPCLPTGMFEHFDSVPKDHILNNCLQRLHLLKVSTFTDNGHSGSASLSELASLLENRPNVRTLEISSNVSYPATELWHLFSACERLKRLTFIQGRPKEPLTPVMEARMREICGPKAFGNSLLGPHTRKTLRQLYIEFPSPQERKGRAGHQPVSDDGRAKAAPGRTRAVHSEAPRYKRRRTSE</sequence>
<protein>
    <submittedName>
        <fullName evidence="2">Uncharacterized protein</fullName>
    </submittedName>
</protein>
<dbReference type="AlphaFoldDB" id="A0AAE0JWP0"/>
<accession>A0AAE0JWP0</accession>
<evidence type="ECO:0000256" key="1">
    <source>
        <dbReference type="SAM" id="MobiDB-lite"/>
    </source>
</evidence>
<organism evidence="2 3">
    <name type="scientific">Podospora didyma</name>
    <dbReference type="NCBI Taxonomy" id="330526"/>
    <lineage>
        <taxon>Eukaryota</taxon>
        <taxon>Fungi</taxon>
        <taxon>Dikarya</taxon>
        <taxon>Ascomycota</taxon>
        <taxon>Pezizomycotina</taxon>
        <taxon>Sordariomycetes</taxon>
        <taxon>Sordariomycetidae</taxon>
        <taxon>Sordariales</taxon>
        <taxon>Podosporaceae</taxon>
        <taxon>Podospora</taxon>
    </lineage>
</organism>
<dbReference type="Proteomes" id="UP001285441">
    <property type="component" value="Unassembled WGS sequence"/>
</dbReference>
<comment type="caution">
    <text evidence="2">The sequence shown here is derived from an EMBL/GenBank/DDBJ whole genome shotgun (WGS) entry which is preliminary data.</text>
</comment>
<dbReference type="EMBL" id="JAULSW010000025">
    <property type="protein sequence ID" value="KAK3365407.1"/>
    <property type="molecule type" value="Genomic_DNA"/>
</dbReference>
<feature type="compositionally biased region" description="Basic and acidic residues" evidence="1">
    <location>
        <begin position="276"/>
        <end position="290"/>
    </location>
</feature>
<name>A0AAE0JWP0_9PEZI</name>
<evidence type="ECO:0000313" key="3">
    <source>
        <dbReference type="Proteomes" id="UP001285441"/>
    </source>
</evidence>
<keyword evidence="3" id="KW-1185">Reference proteome</keyword>
<proteinExistence type="predicted"/>
<reference evidence="2" key="2">
    <citation type="submission" date="2023-06" db="EMBL/GenBank/DDBJ databases">
        <authorList>
            <consortium name="Lawrence Berkeley National Laboratory"/>
            <person name="Haridas S."/>
            <person name="Hensen N."/>
            <person name="Bonometti L."/>
            <person name="Westerberg I."/>
            <person name="Brannstrom I.O."/>
            <person name="Guillou S."/>
            <person name="Cros-Aarteil S."/>
            <person name="Calhoun S."/>
            <person name="Kuo A."/>
            <person name="Mondo S."/>
            <person name="Pangilinan J."/>
            <person name="Riley R."/>
            <person name="LaButti K."/>
            <person name="Andreopoulos B."/>
            <person name="Lipzen A."/>
            <person name="Chen C."/>
            <person name="Yanf M."/>
            <person name="Daum C."/>
            <person name="Ng V."/>
            <person name="Clum A."/>
            <person name="Steindorff A."/>
            <person name="Ohm R."/>
            <person name="Martin F."/>
            <person name="Silar P."/>
            <person name="Natvig D."/>
            <person name="Lalanne C."/>
            <person name="Gautier V."/>
            <person name="Ament-velasquez S.L."/>
            <person name="Kruys A."/>
            <person name="Hutchinson M.I."/>
            <person name="Powell A.J."/>
            <person name="Barry K."/>
            <person name="Miller A.N."/>
            <person name="Grigoriev I.V."/>
            <person name="Debuchy R."/>
            <person name="Gladieux P."/>
            <person name="Thoren M.H."/>
            <person name="Johannesson H."/>
        </authorList>
    </citation>
    <scope>NUCLEOTIDE SEQUENCE</scope>
    <source>
        <strain evidence="2">CBS 232.78</strain>
    </source>
</reference>
<reference evidence="2" key="1">
    <citation type="journal article" date="2023" name="Mol. Phylogenet. Evol.">
        <title>Genome-scale phylogeny and comparative genomics of the fungal order Sordariales.</title>
        <authorList>
            <person name="Hensen N."/>
            <person name="Bonometti L."/>
            <person name="Westerberg I."/>
            <person name="Brannstrom I.O."/>
            <person name="Guillou S."/>
            <person name="Cros-Aarteil S."/>
            <person name="Calhoun S."/>
            <person name="Haridas S."/>
            <person name="Kuo A."/>
            <person name="Mondo S."/>
            <person name="Pangilinan J."/>
            <person name="Riley R."/>
            <person name="LaButti K."/>
            <person name="Andreopoulos B."/>
            <person name="Lipzen A."/>
            <person name="Chen C."/>
            <person name="Yan M."/>
            <person name="Daum C."/>
            <person name="Ng V."/>
            <person name="Clum A."/>
            <person name="Steindorff A."/>
            <person name="Ohm R.A."/>
            <person name="Martin F."/>
            <person name="Silar P."/>
            <person name="Natvig D.O."/>
            <person name="Lalanne C."/>
            <person name="Gautier V."/>
            <person name="Ament-Velasquez S.L."/>
            <person name="Kruys A."/>
            <person name="Hutchinson M.I."/>
            <person name="Powell A.J."/>
            <person name="Barry K."/>
            <person name="Miller A.N."/>
            <person name="Grigoriev I.V."/>
            <person name="Debuchy R."/>
            <person name="Gladieux P."/>
            <person name="Hiltunen Thoren M."/>
            <person name="Johannesson H."/>
        </authorList>
    </citation>
    <scope>NUCLEOTIDE SEQUENCE</scope>
    <source>
        <strain evidence="2">CBS 232.78</strain>
    </source>
</reference>
<gene>
    <name evidence="2" type="ORF">B0H63DRAFT_456357</name>
</gene>